<comment type="caution">
    <text evidence="3">The sequence shown here is derived from an EMBL/GenBank/DDBJ whole genome shotgun (WGS) entry which is preliminary data.</text>
</comment>
<dbReference type="eggNOG" id="COG0189">
    <property type="taxonomic scope" value="Bacteria"/>
</dbReference>
<name>A0A0N8GHK4_9BACI</name>
<dbReference type="PATRIC" id="fig|218284.4.peg.564"/>
<protein>
    <submittedName>
        <fullName evidence="3">Glutathione synthetase</fullName>
    </submittedName>
</protein>
<gene>
    <name evidence="3" type="ORF">AM506_02665</name>
</gene>
<sequence>MLHAYKVEYFQDEESILYLPSGFRIEEDILPHTVILGTRRQPAICRRHPNGRNVLGISTGLAEKLHLPSKVDSLSLYCKDECLHAGVLIGIFTAGFTSFRLSPIGQRSHFFKKLLSVQSSLGVIPFVFGERHIDWENGLIKGFFHFGEGWEIEEIPFPNVIYDRLPNRQSEKRKTYQGLKERLEREYGIPWYNPGFFNKLDLFERLENDRTVQHFLPETRPFQSFEEMERMLSAYYHIYLKPKNGSLGNGIHKITYNRSTEEYYCRFRDGDQKNRLLKFKSLEQLANTVLKNRNLDSFVVQQGISLLKENNRPIDFRVHTNKDEDGSWQVSAMAGKVAGAGSVTTHANNGGEVKILSELFPEASERQTIEEALKDAALLLSHAIEGNLEGFIGEIGFDFGVDDQHRIWMFEANSKPGRSIFSHPDLKRFDLLTRKLALSFGIFLTHQSLDHPEEMIP</sequence>
<feature type="domain" description="ATP-grasp" evidence="2">
    <location>
        <begin position="209"/>
        <end position="440"/>
    </location>
</feature>
<dbReference type="InterPro" id="IPR026838">
    <property type="entry name" value="YheC/D"/>
</dbReference>
<dbReference type="EMBL" id="LIXZ01000001">
    <property type="protein sequence ID" value="KPL61546.1"/>
    <property type="molecule type" value="Genomic_DNA"/>
</dbReference>
<keyword evidence="1" id="KW-0547">Nucleotide-binding</keyword>
<dbReference type="AlphaFoldDB" id="A0A0N8GHK4"/>
<evidence type="ECO:0000259" key="2">
    <source>
        <dbReference type="PROSITE" id="PS50975"/>
    </source>
</evidence>
<evidence type="ECO:0000256" key="1">
    <source>
        <dbReference type="PROSITE-ProRule" id="PRU00409"/>
    </source>
</evidence>
<dbReference type="Proteomes" id="UP000050398">
    <property type="component" value="Unassembled WGS sequence"/>
</dbReference>
<dbReference type="GO" id="GO:0046872">
    <property type="term" value="F:metal ion binding"/>
    <property type="evidence" value="ECO:0007669"/>
    <property type="project" value="InterPro"/>
</dbReference>
<organism evidence="3 4">
    <name type="scientific">Rossellomorea vietnamensis</name>
    <dbReference type="NCBI Taxonomy" id="218284"/>
    <lineage>
        <taxon>Bacteria</taxon>
        <taxon>Bacillati</taxon>
        <taxon>Bacillota</taxon>
        <taxon>Bacilli</taxon>
        <taxon>Bacillales</taxon>
        <taxon>Bacillaceae</taxon>
        <taxon>Rossellomorea</taxon>
    </lineage>
</organism>
<dbReference type="SUPFAM" id="SSF56059">
    <property type="entry name" value="Glutathione synthetase ATP-binding domain-like"/>
    <property type="match status" value="1"/>
</dbReference>
<proteinExistence type="predicted"/>
<accession>A0A0N8GHK4</accession>
<keyword evidence="1" id="KW-0067">ATP-binding</keyword>
<dbReference type="Pfam" id="PF14398">
    <property type="entry name" value="ATPgrasp_YheCD"/>
    <property type="match status" value="1"/>
</dbReference>
<dbReference type="OrthoDB" id="7869153at2"/>
<dbReference type="InterPro" id="IPR011761">
    <property type="entry name" value="ATP-grasp"/>
</dbReference>
<evidence type="ECO:0000313" key="3">
    <source>
        <dbReference type="EMBL" id="KPL61546.1"/>
    </source>
</evidence>
<dbReference type="PROSITE" id="PS50975">
    <property type="entry name" value="ATP_GRASP"/>
    <property type="match status" value="1"/>
</dbReference>
<dbReference type="RefSeq" id="WP_060670517.1">
    <property type="nucleotide sequence ID" value="NZ_LIXZ01000001.1"/>
</dbReference>
<reference evidence="3 4" key="1">
    <citation type="submission" date="2015-08" db="EMBL/GenBank/DDBJ databases">
        <title>Draft Genome Sequence of Bacillus vietnamensis UCD-SED5.</title>
        <authorList>
            <person name="Lee R.D."/>
            <person name="Jospin G."/>
            <person name="Lang J.M."/>
            <person name="Coil D.A."/>
            <person name="Eisen J.A."/>
        </authorList>
    </citation>
    <scope>NUCLEOTIDE SEQUENCE [LARGE SCALE GENOMIC DNA]</scope>
    <source>
        <strain evidence="3 4">UCD-SED5</strain>
    </source>
</reference>
<dbReference type="GO" id="GO:0005524">
    <property type="term" value="F:ATP binding"/>
    <property type="evidence" value="ECO:0007669"/>
    <property type="project" value="UniProtKB-UniRule"/>
</dbReference>
<evidence type="ECO:0000313" key="4">
    <source>
        <dbReference type="Proteomes" id="UP000050398"/>
    </source>
</evidence>